<dbReference type="EMBL" id="CAJGYM010000001">
    <property type="protein sequence ID" value="CAD6184205.1"/>
    <property type="molecule type" value="Genomic_DNA"/>
</dbReference>
<dbReference type="GO" id="GO:0004222">
    <property type="term" value="F:metalloendopeptidase activity"/>
    <property type="evidence" value="ECO:0007669"/>
    <property type="project" value="UniProtKB-UniRule"/>
</dbReference>
<dbReference type="GO" id="GO:0006508">
    <property type="term" value="P:proteolysis"/>
    <property type="evidence" value="ECO:0007669"/>
    <property type="project" value="UniProtKB-KW"/>
</dbReference>
<dbReference type="InterPro" id="IPR035914">
    <property type="entry name" value="Sperma_CUB_dom_sf"/>
</dbReference>
<feature type="region of interest" description="Disordered" evidence="13">
    <location>
        <begin position="1"/>
        <end position="41"/>
    </location>
</feature>
<dbReference type="SUPFAM" id="SSF82895">
    <property type="entry name" value="TSP-1 type 1 repeat"/>
    <property type="match status" value="1"/>
</dbReference>
<dbReference type="Pfam" id="PF00431">
    <property type="entry name" value="CUB"/>
    <property type="match status" value="1"/>
</dbReference>
<evidence type="ECO:0000256" key="12">
    <source>
        <dbReference type="RuleBase" id="RU361183"/>
    </source>
</evidence>
<dbReference type="InterPro" id="IPR024079">
    <property type="entry name" value="MetalloPept_cat_dom_sf"/>
</dbReference>
<name>A0A8S1GM10_9PELO</name>
<evidence type="ECO:0000313" key="17">
    <source>
        <dbReference type="Proteomes" id="UP000835052"/>
    </source>
</evidence>
<evidence type="ECO:0000256" key="1">
    <source>
        <dbReference type="ARBA" id="ARBA00022536"/>
    </source>
</evidence>
<gene>
    <name evidence="16" type="ORF">CAUJ_LOCUS124</name>
</gene>
<keyword evidence="3 11" id="KW-0479">Metal-binding</keyword>
<evidence type="ECO:0000256" key="2">
    <source>
        <dbReference type="ARBA" id="ARBA00022670"/>
    </source>
</evidence>
<evidence type="ECO:0000256" key="8">
    <source>
        <dbReference type="ARBA" id="ARBA00023157"/>
    </source>
</evidence>
<dbReference type="AlphaFoldDB" id="A0A8S1GM10"/>
<protein>
    <recommendedName>
        <fullName evidence="12">Metalloendopeptidase</fullName>
        <ecNumber evidence="12">3.4.24.-</ecNumber>
    </recommendedName>
</protein>
<comment type="cofactor">
    <cofactor evidence="11 12">
        <name>Zn(2+)</name>
        <dbReference type="ChEBI" id="CHEBI:29105"/>
    </cofactor>
    <text evidence="11 12">Binds 1 zinc ion per subunit.</text>
</comment>
<evidence type="ECO:0000313" key="16">
    <source>
        <dbReference type="EMBL" id="CAD6184205.1"/>
    </source>
</evidence>
<keyword evidence="6 11" id="KW-0482">Metalloprotease</keyword>
<keyword evidence="5 11" id="KW-0862">Zinc</keyword>
<dbReference type="SMART" id="SM00235">
    <property type="entry name" value="ZnMc"/>
    <property type="match status" value="1"/>
</dbReference>
<evidence type="ECO:0000256" key="10">
    <source>
        <dbReference type="PROSITE-ProRule" id="PRU00059"/>
    </source>
</evidence>
<evidence type="ECO:0000256" key="3">
    <source>
        <dbReference type="ARBA" id="ARBA00022723"/>
    </source>
</evidence>
<proteinExistence type="predicted"/>
<keyword evidence="7" id="KW-0865">Zymogen</keyword>
<dbReference type="PROSITE" id="PS50092">
    <property type="entry name" value="TSP1"/>
    <property type="match status" value="1"/>
</dbReference>
<dbReference type="PANTHER" id="PTHR10127:SF849">
    <property type="entry name" value="ZINC METALLOPROTEINASE NAS-36"/>
    <property type="match status" value="1"/>
</dbReference>
<dbReference type="SMART" id="SM00209">
    <property type="entry name" value="TSP1"/>
    <property type="match status" value="1"/>
</dbReference>
<evidence type="ECO:0000256" key="13">
    <source>
        <dbReference type="SAM" id="MobiDB-lite"/>
    </source>
</evidence>
<dbReference type="InterPro" id="IPR000884">
    <property type="entry name" value="TSP1_rpt"/>
</dbReference>
<dbReference type="SUPFAM" id="SSF55486">
    <property type="entry name" value="Metalloproteases ('zincins'), catalytic domain"/>
    <property type="match status" value="1"/>
</dbReference>
<evidence type="ECO:0000256" key="9">
    <source>
        <dbReference type="ARBA" id="ARBA00023180"/>
    </source>
</evidence>
<dbReference type="Pfam" id="PF01400">
    <property type="entry name" value="Astacin"/>
    <property type="match status" value="1"/>
</dbReference>
<dbReference type="PROSITE" id="PS01180">
    <property type="entry name" value="CUB"/>
    <property type="match status" value="1"/>
</dbReference>
<organism evidence="16 17">
    <name type="scientific">Caenorhabditis auriculariae</name>
    <dbReference type="NCBI Taxonomy" id="2777116"/>
    <lineage>
        <taxon>Eukaryota</taxon>
        <taxon>Metazoa</taxon>
        <taxon>Ecdysozoa</taxon>
        <taxon>Nematoda</taxon>
        <taxon>Chromadorea</taxon>
        <taxon>Rhabditida</taxon>
        <taxon>Rhabditina</taxon>
        <taxon>Rhabditomorpha</taxon>
        <taxon>Rhabditoidea</taxon>
        <taxon>Rhabditidae</taxon>
        <taxon>Peloderinae</taxon>
        <taxon>Caenorhabditis</taxon>
    </lineage>
</organism>
<dbReference type="GO" id="GO:0018996">
    <property type="term" value="P:molting cycle, collagen and cuticulin-based cuticle"/>
    <property type="evidence" value="ECO:0007669"/>
    <property type="project" value="UniProtKB-ARBA"/>
</dbReference>
<keyword evidence="17" id="KW-1185">Reference proteome</keyword>
<feature type="binding site" evidence="11">
    <location>
        <position position="270"/>
    </location>
    <ligand>
        <name>Zn(2+)</name>
        <dbReference type="ChEBI" id="CHEBI:29105"/>
        <note>catalytic</note>
    </ligand>
</feature>
<comment type="caution">
    <text evidence="16">The sequence shown here is derived from an EMBL/GenBank/DDBJ whole genome shotgun (WGS) entry which is preliminary data.</text>
</comment>
<dbReference type="SMART" id="SM00042">
    <property type="entry name" value="CUB"/>
    <property type="match status" value="1"/>
</dbReference>
<dbReference type="PANTHER" id="PTHR10127">
    <property type="entry name" value="DISCOIDIN, CUB, EGF, LAMININ , AND ZINC METALLOPROTEASE DOMAIN CONTAINING"/>
    <property type="match status" value="1"/>
</dbReference>
<evidence type="ECO:0000259" key="15">
    <source>
        <dbReference type="PROSITE" id="PS51864"/>
    </source>
</evidence>
<keyword evidence="8" id="KW-1015">Disulfide bond</keyword>
<reference evidence="16" key="1">
    <citation type="submission" date="2020-10" db="EMBL/GenBank/DDBJ databases">
        <authorList>
            <person name="Kikuchi T."/>
        </authorList>
    </citation>
    <scope>NUCLEOTIDE SEQUENCE</scope>
    <source>
        <strain evidence="16">NKZ352</strain>
    </source>
</reference>
<feature type="compositionally biased region" description="Basic and acidic residues" evidence="13">
    <location>
        <begin position="1"/>
        <end position="30"/>
    </location>
</feature>
<dbReference type="Gene3D" id="2.20.100.10">
    <property type="entry name" value="Thrombospondin type-1 (TSP1) repeat"/>
    <property type="match status" value="1"/>
</dbReference>
<dbReference type="PRINTS" id="PR00480">
    <property type="entry name" value="ASTACIN"/>
</dbReference>
<keyword evidence="4 11" id="KW-0378">Hydrolase</keyword>
<keyword evidence="9" id="KW-0325">Glycoprotein</keyword>
<feature type="domain" description="Peptidase M12A" evidence="15">
    <location>
        <begin position="166"/>
        <end position="364"/>
    </location>
</feature>
<dbReference type="InterPro" id="IPR001506">
    <property type="entry name" value="Peptidase_M12A"/>
</dbReference>
<feature type="binding site" evidence="11">
    <location>
        <position position="260"/>
    </location>
    <ligand>
        <name>Zn(2+)</name>
        <dbReference type="ChEBI" id="CHEBI:29105"/>
        <note>catalytic</note>
    </ligand>
</feature>
<dbReference type="OrthoDB" id="291007at2759"/>
<sequence length="655" mass="73334">MKARIHEEREDTSEVEKPSDVSTGRKDNKDKRKVKREAAAEVGRSRHSRLSMLLLLLPLCLLAADDVKQQFTEHFNVEESQLESVEELLLKLRKLAHSRIFSGRKFGSDAVEDSKKDVAISIEQANVGKDVSPYLFEGDIFLSKHQAIDILKKVSNIRGSKRHRRSFVSDQAAKWSSSSPIKYRFHESLNFYGVSQIIAAIRFWEDSTCLTFENAPDALVGEDYIEFFQGQGCYSMIGRNGGRQGVSIGENCLKIGVIEHEIGHALGLWHEQSRPDATSFITIERDFILPSYISDFLQRDRDEIDTLGIPYDLGSVMHYGSTAFSSDQMSKTLVTRDPLYQSTIGQRETLSFYDIATINEAYCKDNCPKVHECQFGGYPHPSDCSTCICPDGLSGSHCDTFLPPKNAECGGSMMVAEDWVEISSPNYPDPGYEPDQKCSWLFKAHNAENRLEFEFIDDFSFLCTSTCVDFVELKISSDLKNTGFRFCCYEPPKGSFVSETSTAVAIFRSQLSNDVGFKMRVRSTRQPPRTTPAPPVATTTQTPVTISGRNVWAEWGPWSDCSRSCGGCGIRSRIRTCRTSKCDGRRQEFNTCNLNACPVDRHCALLSNNRLCDGKICTKSTPTIASCDQPQCCPPFVNIDGTCHLNAPLNDFLSP</sequence>
<evidence type="ECO:0000256" key="6">
    <source>
        <dbReference type="ARBA" id="ARBA00023049"/>
    </source>
</evidence>
<evidence type="ECO:0000256" key="4">
    <source>
        <dbReference type="ARBA" id="ARBA00022801"/>
    </source>
</evidence>
<dbReference type="SUPFAM" id="SSF49854">
    <property type="entry name" value="Spermadhesin, CUB domain"/>
    <property type="match status" value="1"/>
</dbReference>
<dbReference type="PROSITE" id="PS51864">
    <property type="entry name" value="ASTACIN"/>
    <property type="match status" value="1"/>
</dbReference>
<accession>A0A8S1GM10</accession>
<dbReference type="InterPro" id="IPR000859">
    <property type="entry name" value="CUB_dom"/>
</dbReference>
<feature type="domain" description="CUB" evidence="14">
    <location>
        <begin position="409"/>
        <end position="524"/>
    </location>
</feature>
<dbReference type="Gene3D" id="2.60.120.290">
    <property type="entry name" value="Spermadhesin, CUB domain"/>
    <property type="match status" value="1"/>
</dbReference>
<dbReference type="GO" id="GO:0008270">
    <property type="term" value="F:zinc ion binding"/>
    <property type="evidence" value="ECO:0007669"/>
    <property type="project" value="UniProtKB-UniRule"/>
</dbReference>
<feature type="active site" evidence="11">
    <location>
        <position position="261"/>
    </location>
</feature>
<evidence type="ECO:0000256" key="11">
    <source>
        <dbReference type="PROSITE-ProRule" id="PRU01211"/>
    </source>
</evidence>
<keyword evidence="2 11" id="KW-0645">Protease</keyword>
<feature type="binding site" evidence="11">
    <location>
        <position position="264"/>
    </location>
    <ligand>
        <name>Zn(2+)</name>
        <dbReference type="ChEBI" id="CHEBI:29105"/>
        <note>catalytic</note>
    </ligand>
</feature>
<dbReference type="EC" id="3.4.24.-" evidence="12"/>
<dbReference type="Gene3D" id="3.40.390.10">
    <property type="entry name" value="Collagenase (Catalytic Domain)"/>
    <property type="match status" value="1"/>
</dbReference>
<comment type="caution">
    <text evidence="10">Lacks conserved residue(s) required for the propagation of feature annotation.</text>
</comment>
<evidence type="ECO:0000256" key="7">
    <source>
        <dbReference type="ARBA" id="ARBA00023145"/>
    </source>
</evidence>
<dbReference type="CDD" id="cd00041">
    <property type="entry name" value="CUB"/>
    <property type="match status" value="1"/>
</dbReference>
<dbReference type="Pfam" id="PF00090">
    <property type="entry name" value="TSP_1"/>
    <property type="match status" value="1"/>
</dbReference>
<evidence type="ECO:0000256" key="5">
    <source>
        <dbReference type="ARBA" id="ARBA00022833"/>
    </source>
</evidence>
<dbReference type="Proteomes" id="UP000835052">
    <property type="component" value="Unassembled WGS sequence"/>
</dbReference>
<dbReference type="CDD" id="cd04280">
    <property type="entry name" value="ZnMc_astacin_like"/>
    <property type="match status" value="1"/>
</dbReference>
<dbReference type="InterPro" id="IPR034035">
    <property type="entry name" value="Astacin-like_dom"/>
</dbReference>
<keyword evidence="1" id="KW-0245">EGF-like domain</keyword>
<dbReference type="FunFam" id="3.40.390.10:FF:000028">
    <property type="entry name" value="Zinc metalloproteinase"/>
    <property type="match status" value="1"/>
</dbReference>
<dbReference type="InterPro" id="IPR006026">
    <property type="entry name" value="Peptidase_Metallo"/>
</dbReference>
<evidence type="ECO:0000259" key="14">
    <source>
        <dbReference type="PROSITE" id="PS01180"/>
    </source>
</evidence>
<dbReference type="InterPro" id="IPR036383">
    <property type="entry name" value="TSP1_rpt_sf"/>
</dbReference>